<evidence type="ECO:0000259" key="4">
    <source>
        <dbReference type="Pfam" id="PF13228"/>
    </source>
</evidence>
<evidence type="ECO:0000313" key="5">
    <source>
        <dbReference type="EMBL" id="MCQ5343590.1"/>
    </source>
</evidence>
<gene>
    <name evidence="5" type="ORF">NE675_11225</name>
</gene>
<sequence>MDSLSNFFARLDELYAAGRHDEIEDFLHRTLSRHRICCGSHDTIFIAALNELGTYYRGIGRYEESAKAFEEAGYDILSYGQKDTSDYATNRMNLAGTLRLQKKYSQALALYEEALNICRRLDGEQSYHYAAALNNIALVYIDMSQYDKALATAQKALAIIRKLPGVLEEQAISHINCSTAHYHLGQKTAAIQEAAEALSLYEKIPKKGIHYANALNLQAVLAMDAGKYAQAHENFLKSADYIKTFLGKNEDYHKAIANADKAATAIERKSKKDSLSSTANVADRDKTQGFGLALCRDYYETIGQPTLQAQFASVWHRIAIGLVGEGSECLGFDDELSRDHDWGPSFCMWLTNEDYATFGQTLQKAYLALPNEFRGYQRQETQAGKGRTGVWRISDFYRHFIGLSKAPENLAEWIRIPESFLAKATNGQVFTDPLGQFSTIRHSLLTFYPEDIRIKKIAYYACQMAQSGQYNYKRSLDRHNPVAAACSRYEFIKAATAMTYMLNKKYMPFYKWAHHGLQYLPILSDMYEKITALATTADTAMAIARIEEICEIIRTEWRHQGLATGTDSFLLAYAPMLISHIQNDTLRRLPAWQLY</sequence>
<name>A0ABT1SUN0_9FIRM</name>
<dbReference type="SUPFAM" id="SSF48452">
    <property type="entry name" value="TPR-like"/>
    <property type="match status" value="1"/>
</dbReference>
<dbReference type="Pfam" id="PF13228">
    <property type="entry name" value="DUF4037"/>
    <property type="match status" value="1"/>
</dbReference>
<reference evidence="5 6" key="1">
    <citation type="submission" date="2022-06" db="EMBL/GenBank/DDBJ databases">
        <title>Isolation of gut microbiota from human fecal samples.</title>
        <authorList>
            <person name="Pamer E.G."/>
            <person name="Barat B."/>
            <person name="Waligurski E."/>
            <person name="Medina S."/>
            <person name="Paddock L."/>
            <person name="Mostad J."/>
        </authorList>
    </citation>
    <scope>NUCLEOTIDE SEQUENCE [LARGE SCALE GENOMIC DNA]</scope>
    <source>
        <strain evidence="5 6">DFI.1.1</strain>
    </source>
</reference>
<dbReference type="RefSeq" id="WP_062411399.1">
    <property type="nucleotide sequence ID" value="NZ_JAJCIO010000033.1"/>
</dbReference>
<dbReference type="InterPro" id="IPR011990">
    <property type="entry name" value="TPR-like_helical_dom_sf"/>
</dbReference>
<feature type="domain" description="DUF4037" evidence="4">
    <location>
        <begin position="413"/>
        <end position="512"/>
    </location>
</feature>
<evidence type="ECO:0000256" key="3">
    <source>
        <dbReference type="PROSITE-ProRule" id="PRU00339"/>
    </source>
</evidence>
<organism evidence="5 6">
    <name type="scientific">Megasphaera massiliensis</name>
    <dbReference type="NCBI Taxonomy" id="1232428"/>
    <lineage>
        <taxon>Bacteria</taxon>
        <taxon>Bacillati</taxon>
        <taxon>Bacillota</taxon>
        <taxon>Negativicutes</taxon>
        <taxon>Veillonellales</taxon>
        <taxon>Veillonellaceae</taxon>
        <taxon>Megasphaera</taxon>
    </lineage>
</organism>
<comment type="caution">
    <text evidence="5">The sequence shown here is derived from an EMBL/GenBank/DDBJ whole genome shotgun (WGS) entry which is preliminary data.</text>
</comment>
<keyword evidence="2 3" id="KW-0802">TPR repeat</keyword>
<dbReference type="Pfam" id="PF13424">
    <property type="entry name" value="TPR_12"/>
    <property type="match status" value="1"/>
</dbReference>
<accession>A0ABT1SUN0</accession>
<proteinExistence type="predicted"/>
<dbReference type="PROSITE" id="PS50005">
    <property type="entry name" value="TPR"/>
    <property type="match status" value="1"/>
</dbReference>
<keyword evidence="1" id="KW-0677">Repeat</keyword>
<evidence type="ECO:0000313" key="6">
    <source>
        <dbReference type="Proteomes" id="UP001206692"/>
    </source>
</evidence>
<feature type="repeat" description="TPR" evidence="3">
    <location>
        <begin position="130"/>
        <end position="163"/>
    </location>
</feature>
<dbReference type="EMBL" id="JANGEW010000030">
    <property type="protein sequence ID" value="MCQ5343590.1"/>
    <property type="molecule type" value="Genomic_DNA"/>
</dbReference>
<dbReference type="Pfam" id="PF13374">
    <property type="entry name" value="TPR_10"/>
    <property type="match status" value="1"/>
</dbReference>
<dbReference type="InterPro" id="IPR019734">
    <property type="entry name" value="TPR_rpt"/>
</dbReference>
<evidence type="ECO:0000256" key="1">
    <source>
        <dbReference type="ARBA" id="ARBA00022737"/>
    </source>
</evidence>
<dbReference type="Proteomes" id="UP001206692">
    <property type="component" value="Unassembled WGS sequence"/>
</dbReference>
<dbReference type="SMART" id="SM00028">
    <property type="entry name" value="TPR"/>
    <property type="match status" value="5"/>
</dbReference>
<keyword evidence="6" id="KW-1185">Reference proteome</keyword>
<dbReference type="Gene3D" id="1.25.40.10">
    <property type="entry name" value="Tetratricopeptide repeat domain"/>
    <property type="match status" value="2"/>
</dbReference>
<protein>
    <submittedName>
        <fullName evidence="5">DUF4037 domain-containing protein</fullName>
    </submittedName>
</protein>
<dbReference type="PANTHER" id="PTHR45641">
    <property type="entry name" value="TETRATRICOPEPTIDE REPEAT PROTEIN (AFU_ORTHOLOGUE AFUA_6G03870)"/>
    <property type="match status" value="1"/>
</dbReference>
<evidence type="ECO:0000256" key="2">
    <source>
        <dbReference type="ARBA" id="ARBA00022803"/>
    </source>
</evidence>
<dbReference type="InterPro" id="IPR025117">
    <property type="entry name" value="DUF4037"/>
</dbReference>